<keyword evidence="2" id="KW-1133">Transmembrane helix</keyword>
<dbReference type="HOGENOM" id="CLU_1577815_0_0_12"/>
<reference evidence="3 4" key="1">
    <citation type="submission" date="2012-06" db="EMBL/GenBank/DDBJ databases">
        <title>The complete chromosome of genome of Turneriella parva DSM 21527.</title>
        <authorList>
            <consortium name="US DOE Joint Genome Institute (JGI-PGF)"/>
            <person name="Lucas S."/>
            <person name="Han J."/>
            <person name="Lapidus A."/>
            <person name="Bruce D."/>
            <person name="Goodwin L."/>
            <person name="Pitluck S."/>
            <person name="Peters L."/>
            <person name="Kyrpides N."/>
            <person name="Mavromatis K."/>
            <person name="Ivanova N."/>
            <person name="Mikhailova N."/>
            <person name="Chertkov O."/>
            <person name="Detter J.C."/>
            <person name="Tapia R."/>
            <person name="Han C."/>
            <person name="Land M."/>
            <person name="Hauser L."/>
            <person name="Markowitz V."/>
            <person name="Cheng J.-F."/>
            <person name="Hugenholtz P."/>
            <person name="Woyke T."/>
            <person name="Wu D."/>
            <person name="Gronow S."/>
            <person name="Wellnitz S."/>
            <person name="Brambilla E."/>
            <person name="Klenk H.-P."/>
            <person name="Eisen J.A."/>
        </authorList>
    </citation>
    <scope>NUCLEOTIDE SEQUENCE [LARGE SCALE GENOMIC DNA]</scope>
    <source>
        <strain evidence="4">ATCC BAA-1111 / DSM 21527 / NCTC 11395 / H</strain>
    </source>
</reference>
<dbReference type="Proteomes" id="UP000006048">
    <property type="component" value="Chromosome"/>
</dbReference>
<sequence>MPAFFTAAHIRLSILLAVLGAMVALVFTIISDSGAVALVFRPLVSGLLMFVLGSGLYALLAKKVPEAIEVIENQPDSETLGLGENSDMLPEGDTGGSELAADGEDFSGTGEGMGNYDSAHSSAGSASSIPRKAGVTIGKEEIVVDGVKFKNQPEVMAETIKQLMDQDKE</sequence>
<feature type="compositionally biased region" description="Low complexity" evidence="1">
    <location>
        <begin position="118"/>
        <end position="128"/>
    </location>
</feature>
<dbReference type="STRING" id="869212.Turpa_0907"/>
<feature type="region of interest" description="Disordered" evidence="1">
    <location>
        <begin position="75"/>
        <end position="130"/>
    </location>
</feature>
<feature type="transmembrane region" description="Helical" evidence="2">
    <location>
        <begin position="12"/>
        <end position="30"/>
    </location>
</feature>
<keyword evidence="4" id="KW-1185">Reference proteome</keyword>
<dbReference type="AlphaFoldDB" id="I4B2Q1"/>
<feature type="transmembrane region" description="Helical" evidence="2">
    <location>
        <begin position="36"/>
        <end position="60"/>
    </location>
</feature>
<evidence type="ECO:0000256" key="2">
    <source>
        <dbReference type="SAM" id="Phobius"/>
    </source>
</evidence>
<evidence type="ECO:0000313" key="3">
    <source>
        <dbReference type="EMBL" id="AFM11558.1"/>
    </source>
</evidence>
<dbReference type="EMBL" id="CP002959">
    <property type="protein sequence ID" value="AFM11558.1"/>
    <property type="molecule type" value="Genomic_DNA"/>
</dbReference>
<evidence type="ECO:0000256" key="1">
    <source>
        <dbReference type="SAM" id="MobiDB-lite"/>
    </source>
</evidence>
<dbReference type="RefSeq" id="WP_014802076.1">
    <property type="nucleotide sequence ID" value="NC_018020.1"/>
</dbReference>
<proteinExistence type="predicted"/>
<protein>
    <submittedName>
        <fullName evidence="3">Uncharacterized protein</fullName>
    </submittedName>
</protein>
<dbReference type="KEGG" id="tpx:Turpa_0907"/>
<gene>
    <name evidence="3" type="ordered locus">Turpa_0907</name>
</gene>
<name>I4B2Q1_TURPD</name>
<organism evidence="3 4">
    <name type="scientific">Turneriella parva (strain ATCC BAA-1111 / DSM 21527 / NCTC 11395 / H)</name>
    <name type="common">Leptospira parva</name>
    <dbReference type="NCBI Taxonomy" id="869212"/>
    <lineage>
        <taxon>Bacteria</taxon>
        <taxon>Pseudomonadati</taxon>
        <taxon>Spirochaetota</taxon>
        <taxon>Spirochaetia</taxon>
        <taxon>Leptospirales</taxon>
        <taxon>Leptospiraceae</taxon>
        <taxon>Turneriella</taxon>
    </lineage>
</organism>
<evidence type="ECO:0000313" key="4">
    <source>
        <dbReference type="Proteomes" id="UP000006048"/>
    </source>
</evidence>
<keyword evidence="2" id="KW-0472">Membrane</keyword>
<accession>I4B2Q1</accession>
<keyword evidence="2" id="KW-0812">Transmembrane</keyword>